<comment type="subcellular location">
    <subcellularLocation>
        <location evidence="1">Membrane</location>
        <topology evidence="1">Multi-pass membrane protein</topology>
    </subcellularLocation>
</comment>
<evidence type="ECO:0000256" key="3">
    <source>
        <dbReference type="ARBA" id="ARBA00022448"/>
    </source>
</evidence>
<dbReference type="EMBL" id="GL376585">
    <property type="status" value="NOT_ANNOTATED_CDS"/>
    <property type="molecule type" value="Genomic_DNA"/>
</dbReference>
<reference evidence="9" key="2">
    <citation type="submission" date="2010-04" db="EMBL/GenBank/DDBJ databases">
        <authorList>
            <person name="Buell R."/>
            <person name="Hamilton J."/>
            <person name="Hostetler J."/>
        </authorList>
    </citation>
    <scope>NUCLEOTIDE SEQUENCE [LARGE SCALE GENOMIC DNA]</scope>
    <source>
        <strain evidence="9">DAOM:BR144</strain>
    </source>
</reference>
<reference evidence="9" key="1">
    <citation type="journal article" date="2010" name="Genome Biol.">
        <title>Genome sequence of the necrotrophic plant pathogen Pythium ultimum reveals original pathogenicity mechanisms and effector repertoire.</title>
        <authorList>
            <person name="Levesque C.A."/>
            <person name="Brouwer H."/>
            <person name="Cano L."/>
            <person name="Hamilton J.P."/>
            <person name="Holt C."/>
            <person name="Huitema E."/>
            <person name="Raffaele S."/>
            <person name="Robideau G.P."/>
            <person name="Thines M."/>
            <person name="Win J."/>
            <person name="Zerillo M.M."/>
            <person name="Beakes G.W."/>
            <person name="Boore J.L."/>
            <person name="Busam D."/>
            <person name="Dumas B."/>
            <person name="Ferriera S."/>
            <person name="Fuerstenberg S.I."/>
            <person name="Gachon C.M."/>
            <person name="Gaulin E."/>
            <person name="Govers F."/>
            <person name="Grenville-Briggs L."/>
            <person name="Horner N."/>
            <person name="Hostetler J."/>
            <person name="Jiang R.H."/>
            <person name="Johnson J."/>
            <person name="Krajaejun T."/>
            <person name="Lin H."/>
            <person name="Meijer H.J."/>
            <person name="Moore B."/>
            <person name="Morris P."/>
            <person name="Phuntmart V."/>
            <person name="Puiu D."/>
            <person name="Shetty J."/>
            <person name="Stajich J.E."/>
            <person name="Tripathy S."/>
            <person name="Wawra S."/>
            <person name="van West P."/>
            <person name="Whitty B.R."/>
            <person name="Coutinho P.M."/>
            <person name="Henrissat B."/>
            <person name="Martin F."/>
            <person name="Thomas P.D."/>
            <person name="Tyler B.M."/>
            <person name="De Vries R.P."/>
            <person name="Kamoun S."/>
            <person name="Yandell M."/>
            <person name="Tisserat N."/>
            <person name="Buell C.R."/>
        </authorList>
    </citation>
    <scope>NUCLEOTIDE SEQUENCE</scope>
    <source>
        <strain evidence="9">DAOM:BR144</strain>
    </source>
</reference>
<dbReference type="InterPro" id="IPR039309">
    <property type="entry name" value="BT1"/>
</dbReference>
<keyword evidence="6 7" id="KW-0472">Membrane</keyword>
<name>K3WRT6_GLOUD</name>
<evidence type="ECO:0000256" key="4">
    <source>
        <dbReference type="ARBA" id="ARBA00022692"/>
    </source>
</evidence>
<dbReference type="OMA" id="ATYYCPA"/>
<feature type="transmembrane region" description="Helical" evidence="7">
    <location>
        <begin position="304"/>
        <end position="323"/>
    </location>
</feature>
<sequence>MGHDGDGGGARRWLAGVPGGLLALYFLNAFYLTFPMTAYGKWLFQIIHMPPATTTIYYSVAFFPWNLKPLYGLISDNFPIAGYHRKSYIVLCEVGAALSLFFTGAFVTSVSGAFVVKILDSIFETFAQIMLGIFLVDVASEDSTSKTSAKVQSLANGTKNAASIAALLLGIPVYKSKSISATAVICWTSVMPLLAALVCVFGLHETRYGASASFNVAHRGAGDVASSSSSSSAAPGRIPGRESFCASLRESWAAFTADVVRKYDILLPVLPTMAFFFLCSALPGDGTVWYQYTFSLLEDQPECMQYMSLAGMIGRFLSCIMYAKWCSGRNVRHVFVASTVCSVIAGLPRLMLTPLVAVDHLPVSICTFSAAESFVTAFTSEFALLQLLVVATFYCPTNKEIHGLTYALYLSFMDFGGVVSGVVTSWVVSGLGIVADPVTQLVDWRHLWVLVVISAVGQLFVLVFLCVLPEKVNSDDGTDQLRDLGSAAGGTTERDPLLSDVERQQNAEAAGNYNDEMRKFTVKV</sequence>
<evidence type="ECO:0000256" key="6">
    <source>
        <dbReference type="ARBA" id="ARBA00023136"/>
    </source>
</evidence>
<dbReference type="SUPFAM" id="SSF103473">
    <property type="entry name" value="MFS general substrate transporter"/>
    <property type="match status" value="1"/>
</dbReference>
<dbReference type="STRING" id="431595.K3WRT6"/>
<dbReference type="Pfam" id="PF03092">
    <property type="entry name" value="BT1"/>
    <property type="match status" value="1"/>
</dbReference>
<feature type="transmembrane region" description="Helical" evidence="7">
    <location>
        <begin position="12"/>
        <end position="34"/>
    </location>
</feature>
<feature type="transmembrane region" description="Helical" evidence="7">
    <location>
        <begin position="180"/>
        <end position="203"/>
    </location>
</feature>
<dbReference type="VEuPathDB" id="FungiDB:PYU1_G007664"/>
<keyword evidence="9" id="KW-1185">Reference proteome</keyword>
<dbReference type="HOGENOM" id="CLU_018563_3_2_1"/>
<dbReference type="InterPro" id="IPR036259">
    <property type="entry name" value="MFS_trans_sf"/>
</dbReference>
<evidence type="ECO:0000256" key="1">
    <source>
        <dbReference type="ARBA" id="ARBA00004141"/>
    </source>
</evidence>
<evidence type="ECO:0000256" key="5">
    <source>
        <dbReference type="ARBA" id="ARBA00022989"/>
    </source>
</evidence>
<protein>
    <recommendedName>
        <fullName evidence="10">Major facilitator superfamily associated domain-containing protein</fullName>
    </recommendedName>
</protein>
<dbReference type="PANTHER" id="PTHR31585:SF0">
    <property type="entry name" value="FOLATE-BIOPTERIN TRANSPORTER 1, CHLOROPLASTIC"/>
    <property type="match status" value="1"/>
</dbReference>
<feature type="transmembrane region" description="Helical" evidence="7">
    <location>
        <begin position="407"/>
        <end position="435"/>
    </location>
</feature>
<dbReference type="GO" id="GO:0016020">
    <property type="term" value="C:membrane"/>
    <property type="evidence" value="ECO:0007669"/>
    <property type="project" value="UniProtKB-SubCell"/>
</dbReference>
<reference evidence="8" key="3">
    <citation type="submission" date="2015-02" db="UniProtKB">
        <authorList>
            <consortium name="EnsemblProtists"/>
        </authorList>
    </citation>
    <scope>IDENTIFICATION</scope>
    <source>
        <strain evidence="8">DAOM BR144</strain>
    </source>
</reference>
<evidence type="ECO:0000256" key="2">
    <source>
        <dbReference type="ARBA" id="ARBA00007015"/>
    </source>
</evidence>
<feature type="transmembrane region" description="Helical" evidence="7">
    <location>
        <begin position="46"/>
        <end position="67"/>
    </location>
</feature>
<dbReference type="InParanoid" id="K3WRT6"/>
<feature type="transmembrane region" description="Helical" evidence="7">
    <location>
        <begin position="447"/>
        <end position="468"/>
    </location>
</feature>
<feature type="transmembrane region" description="Helical" evidence="7">
    <location>
        <begin position="265"/>
        <end position="284"/>
    </location>
</feature>
<accession>K3WRT6</accession>
<dbReference type="EnsemblProtists" id="PYU1_T007680">
    <property type="protein sequence ID" value="PYU1_T007680"/>
    <property type="gene ID" value="PYU1_G007664"/>
</dbReference>
<dbReference type="PANTHER" id="PTHR31585">
    <property type="entry name" value="FOLATE-BIOPTERIN TRANSPORTER 1, CHLOROPLASTIC"/>
    <property type="match status" value="1"/>
</dbReference>
<evidence type="ECO:0000256" key="7">
    <source>
        <dbReference type="SAM" id="Phobius"/>
    </source>
</evidence>
<keyword evidence="3" id="KW-0813">Transport</keyword>
<dbReference type="AlphaFoldDB" id="K3WRT6"/>
<feature type="transmembrane region" description="Helical" evidence="7">
    <location>
        <begin position="377"/>
        <end position="395"/>
    </location>
</feature>
<feature type="transmembrane region" description="Helical" evidence="7">
    <location>
        <begin position="88"/>
        <end position="108"/>
    </location>
</feature>
<dbReference type="eggNOG" id="ENOG502S3G8">
    <property type="taxonomic scope" value="Eukaryota"/>
</dbReference>
<evidence type="ECO:0000313" key="9">
    <source>
        <dbReference type="Proteomes" id="UP000019132"/>
    </source>
</evidence>
<proteinExistence type="inferred from homology"/>
<organism evidence="8 9">
    <name type="scientific">Globisporangium ultimum (strain ATCC 200006 / CBS 805.95 / DAOM BR144)</name>
    <name type="common">Pythium ultimum</name>
    <dbReference type="NCBI Taxonomy" id="431595"/>
    <lineage>
        <taxon>Eukaryota</taxon>
        <taxon>Sar</taxon>
        <taxon>Stramenopiles</taxon>
        <taxon>Oomycota</taxon>
        <taxon>Peronosporomycetes</taxon>
        <taxon>Pythiales</taxon>
        <taxon>Pythiaceae</taxon>
        <taxon>Globisporangium</taxon>
    </lineage>
</organism>
<evidence type="ECO:0000313" key="8">
    <source>
        <dbReference type="EnsemblProtists" id="PYU1_T007680"/>
    </source>
</evidence>
<keyword evidence="5 7" id="KW-1133">Transmembrane helix</keyword>
<evidence type="ECO:0008006" key="10">
    <source>
        <dbReference type="Google" id="ProtNLM"/>
    </source>
</evidence>
<dbReference type="Proteomes" id="UP000019132">
    <property type="component" value="Unassembled WGS sequence"/>
</dbReference>
<feature type="transmembrane region" description="Helical" evidence="7">
    <location>
        <begin position="335"/>
        <end position="357"/>
    </location>
</feature>
<keyword evidence="4 7" id="KW-0812">Transmembrane</keyword>
<comment type="similarity">
    <text evidence="2">Belongs to the major facilitator superfamily. Folate-biopterin transporter (TC 2.A.71) family.</text>
</comment>